<proteinExistence type="predicted"/>
<dbReference type="EMBL" id="KV407456">
    <property type="protein sequence ID" value="KZF23914.1"/>
    <property type="molecule type" value="Genomic_DNA"/>
</dbReference>
<accession>A0A165HTG2</accession>
<feature type="domain" description="GRF-like zinc ribbon" evidence="1">
    <location>
        <begin position="33"/>
        <end position="76"/>
    </location>
</feature>
<gene>
    <name evidence="2" type="ORF">L228DRAFT_259203</name>
</gene>
<organism evidence="2 3">
    <name type="scientific">Xylona heveae (strain CBS 132557 / TC161)</name>
    <dbReference type="NCBI Taxonomy" id="1328760"/>
    <lineage>
        <taxon>Eukaryota</taxon>
        <taxon>Fungi</taxon>
        <taxon>Dikarya</taxon>
        <taxon>Ascomycota</taxon>
        <taxon>Pezizomycotina</taxon>
        <taxon>Xylonomycetes</taxon>
        <taxon>Xylonales</taxon>
        <taxon>Xylonaceae</taxon>
        <taxon>Xylona</taxon>
    </lineage>
</organism>
<dbReference type="Proteomes" id="UP000076632">
    <property type="component" value="Unassembled WGS sequence"/>
</dbReference>
<sequence length="146" mass="16591">MRTIHKVTPVIDCISFDLLPDGSVELADPPCKPPLCILCHRPSHRFVTRSSNRNGNAGRPYYKCSPCGKFLCFDDRGGNSLRNPPCFCDVSSKLQVTGRERTPPRKLHYVGRLGQCNFYRQCYNRMEEEVPLSEKFLDNFAHLGIA</sequence>
<protein>
    <recommendedName>
        <fullName evidence="1">GRF-like zinc ribbon domain-containing protein</fullName>
    </recommendedName>
</protein>
<dbReference type="RefSeq" id="XP_018189469.1">
    <property type="nucleotide sequence ID" value="XM_018334145.1"/>
</dbReference>
<dbReference type="AlphaFoldDB" id="A0A165HTG2"/>
<evidence type="ECO:0000313" key="3">
    <source>
        <dbReference type="Proteomes" id="UP000076632"/>
    </source>
</evidence>
<dbReference type="OrthoDB" id="4469945at2759"/>
<reference evidence="2 3" key="1">
    <citation type="journal article" date="2016" name="Fungal Biol.">
        <title>The genome of Xylona heveae provides a window into fungal endophytism.</title>
        <authorList>
            <person name="Gazis R."/>
            <person name="Kuo A."/>
            <person name="Riley R."/>
            <person name="LaButti K."/>
            <person name="Lipzen A."/>
            <person name="Lin J."/>
            <person name="Amirebrahimi M."/>
            <person name="Hesse C.N."/>
            <person name="Spatafora J.W."/>
            <person name="Henrissat B."/>
            <person name="Hainaut M."/>
            <person name="Grigoriev I.V."/>
            <person name="Hibbett D.S."/>
        </authorList>
    </citation>
    <scope>NUCLEOTIDE SEQUENCE [LARGE SCALE GENOMIC DNA]</scope>
    <source>
        <strain evidence="2 3">TC161</strain>
    </source>
</reference>
<dbReference type="GeneID" id="28899282"/>
<evidence type="ECO:0000313" key="2">
    <source>
        <dbReference type="EMBL" id="KZF23914.1"/>
    </source>
</evidence>
<dbReference type="InterPro" id="IPR056444">
    <property type="entry name" value="Zn_ribbon_GRF_2"/>
</dbReference>
<keyword evidence="3" id="KW-1185">Reference proteome</keyword>
<evidence type="ECO:0000259" key="1">
    <source>
        <dbReference type="Pfam" id="PF23549"/>
    </source>
</evidence>
<dbReference type="OMA" id="APRIWCG"/>
<dbReference type="Pfam" id="PF23549">
    <property type="entry name" value="Zn_ribbon_GRF_2"/>
    <property type="match status" value="1"/>
</dbReference>
<name>A0A165HTG2_XYLHT</name>
<dbReference type="InParanoid" id="A0A165HTG2"/>